<sequence>MMRNKKDPEIDRLEEEIKSMPEPDYEKHFNHEIQEKIHRNLMNNTKVQKKRMIYRNVQPVILGMAGIAALWLFITIVIPINNSPFNNGISDSAFQDELEAFFESSMEEMGRPSESYSIFHQELNVWDKQDALVFFTEKRTKDLEVHMVYFQKERDSWKWVGEIGTTWNSKINWTMAEKVPYLYSGPLNDESVSEVIVAGKQAKIIEYTDQLRFWYIKVDKQFATVSYRFKNGDEAVVERIEQ</sequence>
<keyword evidence="1" id="KW-1133">Transmembrane helix</keyword>
<accession>A0A5D4NXT6</accession>
<evidence type="ECO:0000256" key="1">
    <source>
        <dbReference type="SAM" id="Phobius"/>
    </source>
</evidence>
<dbReference type="OrthoDB" id="9762883at2"/>
<evidence type="ECO:0000313" key="2">
    <source>
        <dbReference type="EMBL" id="TYS17512.1"/>
    </source>
</evidence>
<dbReference type="Proteomes" id="UP000322267">
    <property type="component" value="Unassembled WGS sequence"/>
</dbReference>
<organism evidence="2 3">
    <name type="scientific">Rossellomorea vietnamensis</name>
    <dbReference type="NCBI Taxonomy" id="218284"/>
    <lineage>
        <taxon>Bacteria</taxon>
        <taxon>Bacillati</taxon>
        <taxon>Bacillota</taxon>
        <taxon>Bacilli</taxon>
        <taxon>Bacillales</taxon>
        <taxon>Bacillaceae</taxon>
        <taxon>Rossellomorea</taxon>
    </lineage>
</organism>
<keyword evidence="1" id="KW-0812">Transmembrane</keyword>
<keyword evidence="1" id="KW-0472">Membrane</keyword>
<protein>
    <submittedName>
        <fullName evidence="2">Uncharacterized protein</fullName>
    </submittedName>
</protein>
<comment type="caution">
    <text evidence="2">The sequence shown here is derived from an EMBL/GenBank/DDBJ whole genome shotgun (WGS) entry which is preliminary data.</text>
</comment>
<gene>
    <name evidence="2" type="ORF">FZC78_06440</name>
</gene>
<dbReference type="EMBL" id="VTEI01000003">
    <property type="protein sequence ID" value="TYS17512.1"/>
    <property type="molecule type" value="Genomic_DNA"/>
</dbReference>
<dbReference type="RefSeq" id="WP_148938850.1">
    <property type="nucleotide sequence ID" value="NZ_VTEI01000003.1"/>
</dbReference>
<reference evidence="2 3" key="1">
    <citation type="submission" date="2019-08" db="EMBL/GenBank/DDBJ databases">
        <title>Bacillus genomes from the desert of Cuatro Cienegas, Coahuila.</title>
        <authorList>
            <person name="Olmedo-Alvarez G."/>
        </authorList>
    </citation>
    <scope>NUCLEOTIDE SEQUENCE [LARGE SCALE GENOMIC DNA]</scope>
    <source>
        <strain evidence="2 3">CH34_1T</strain>
    </source>
</reference>
<feature type="transmembrane region" description="Helical" evidence="1">
    <location>
        <begin position="60"/>
        <end position="80"/>
    </location>
</feature>
<name>A0A5D4NXT6_9BACI</name>
<dbReference type="AlphaFoldDB" id="A0A5D4NXT6"/>
<proteinExistence type="predicted"/>
<evidence type="ECO:0000313" key="3">
    <source>
        <dbReference type="Proteomes" id="UP000322267"/>
    </source>
</evidence>